<evidence type="ECO:0000256" key="6">
    <source>
        <dbReference type="ARBA" id="ARBA00022884"/>
    </source>
</evidence>
<dbReference type="InterPro" id="IPR018492">
    <property type="entry name" value="Ribosomal_eL8/Nhp2"/>
</dbReference>
<evidence type="ECO:0000313" key="11">
    <source>
        <dbReference type="EMBL" id="NVO67890.1"/>
    </source>
</evidence>
<dbReference type="NCBIfam" id="TIGR03677">
    <property type="entry name" value="eL8_ribo"/>
    <property type="match status" value="1"/>
</dbReference>
<comment type="subcellular location">
    <subcellularLocation>
        <location evidence="1 9">Cytoplasm</location>
    </subcellularLocation>
</comment>
<dbReference type="Gene3D" id="3.30.1330.30">
    <property type="match status" value="1"/>
</dbReference>
<evidence type="ECO:0000256" key="2">
    <source>
        <dbReference type="ARBA" id="ARBA00007337"/>
    </source>
</evidence>
<keyword evidence="8 9" id="KW-0687">Ribonucleoprotein</keyword>
<evidence type="ECO:0000256" key="7">
    <source>
        <dbReference type="ARBA" id="ARBA00022980"/>
    </source>
</evidence>
<sequence length="122" mass="13102">MAKVYVTFEVPEEIQNKALESLEIARDTGKIKKGSNEATKCIERGTAQLVLIGADVQPEEIVMHLAPLCEEKKIPYIFISKQNEIGAASGLNVGSAAAAIVKPGKAKELVEEVAKQVGELRA</sequence>
<accession>A0A7K4HSM9</accession>
<evidence type="ECO:0000259" key="10">
    <source>
        <dbReference type="Pfam" id="PF01248"/>
    </source>
</evidence>
<proteinExistence type="inferred from homology"/>
<dbReference type="Proteomes" id="UP000570823">
    <property type="component" value="Unassembled WGS sequence"/>
</dbReference>
<dbReference type="GO" id="GO:1990904">
    <property type="term" value="C:ribonucleoprotein complex"/>
    <property type="evidence" value="ECO:0007669"/>
    <property type="project" value="UniProtKB-KW"/>
</dbReference>
<dbReference type="GO" id="GO:0019843">
    <property type="term" value="F:rRNA binding"/>
    <property type="evidence" value="ECO:0007669"/>
    <property type="project" value="UniProtKB-KW"/>
</dbReference>
<dbReference type="PANTHER" id="PTHR23105">
    <property type="entry name" value="RIBOSOMAL PROTEIN L7AE FAMILY MEMBER"/>
    <property type="match status" value="1"/>
</dbReference>
<dbReference type="SUPFAM" id="SSF55315">
    <property type="entry name" value="L30e-like"/>
    <property type="match status" value="1"/>
</dbReference>
<dbReference type="GO" id="GO:0001682">
    <property type="term" value="P:tRNA 5'-leader removal"/>
    <property type="evidence" value="ECO:0007669"/>
    <property type="project" value="UniProtKB-UniRule"/>
</dbReference>
<keyword evidence="3 9" id="KW-0963">Cytoplasm</keyword>
<comment type="subunit">
    <text evidence="9">Part of the 50S ribosomal subunit. Probably part of the RNase P complex.</text>
</comment>
<keyword evidence="4 9" id="KW-0819">tRNA processing</keyword>
<keyword evidence="6 9" id="KW-0694">RNA-binding</keyword>
<keyword evidence="7 9" id="KW-0689">Ribosomal protein</keyword>
<dbReference type="GO" id="GO:0004526">
    <property type="term" value="F:ribonuclease P activity"/>
    <property type="evidence" value="ECO:0007669"/>
    <property type="project" value="UniProtKB-UniRule"/>
</dbReference>
<dbReference type="GO" id="GO:0005840">
    <property type="term" value="C:ribosome"/>
    <property type="evidence" value="ECO:0007669"/>
    <property type="project" value="UniProtKB-KW"/>
</dbReference>
<evidence type="ECO:0000256" key="4">
    <source>
        <dbReference type="ARBA" id="ARBA00022694"/>
    </source>
</evidence>
<dbReference type="PRINTS" id="PR00881">
    <property type="entry name" value="L7ARS6FAMILY"/>
</dbReference>
<dbReference type="InterPro" id="IPR004038">
    <property type="entry name" value="Ribosomal_eL8/eL30/eS12/Gad45"/>
</dbReference>
<evidence type="ECO:0000256" key="5">
    <source>
        <dbReference type="ARBA" id="ARBA00022730"/>
    </source>
</evidence>
<keyword evidence="12" id="KW-1185">Reference proteome</keyword>
<evidence type="ECO:0000256" key="3">
    <source>
        <dbReference type="ARBA" id="ARBA00022490"/>
    </source>
</evidence>
<comment type="caution">
    <text evidence="11">The sequence shown here is derived from an EMBL/GenBank/DDBJ whole genome shotgun (WGS) entry which is preliminary data.</text>
</comment>
<dbReference type="PRINTS" id="PR00884">
    <property type="entry name" value="RIBOSOMALHS6"/>
</dbReference>
<dbReference type="GO" id="GO:0005737">
    <property type="term" value="C:cytoplasm"/>
    <property type="evidence" value="ECO:0007669"/>
    <property type="project" value="UniProtKB-SubCell"/>
</dbReference>
<evidence type="ECO:0000256" key="1">
    <source>
        <dbReference type="ARBA" id="ARBA00004496"/>
    </source>
</evidence>
<gene>
    <name evidence="9" type="primary">rpl7ae</name>
    <name evidence="11" type="ORF">HWN36_11380</name>
</gene>
<organism evidence="11 12">
    <name type="scientific">Methanofollis tationis</name>
    <dbReference type="NCBI Taxonomy" id="81417"/>
    <lineage>
        <taxon>Archaea</taxon>
        <taxon>Methanobacteriati</taxon>
        <taxon>Methanobacteriota</taxon>
        <taxon>Stenosarchaea group</taxon>
        <taxon>Methanomicrobia</taxon>
        <taxon>Methanomicrobiales</taxon>
        <taxon>Methanomicrobiaceae</taxon>
        <taxon>Methanofollis</taxon>
    </lineage>
</organism>
<dbReference type="OrthoDB" id="25810at2157"/>
<dbReference type="RefSeq" id="WP_004039245.1">
    <property type="nucleotide sequence ID" value="NZ_JABXWR010000001.1"/>
</dbReference>
<name>A0A7K4HSM9_9EURY</name>
<dbReference type="GO" id="GO:0003735">
    <property type="term" value="F:structural constituent of ribosome"/>
    <property type="evidence" value="ECO:0007669"/>
    <property type="project" value="InterPro"/>
</dbReference>
<dbReference type="Pfam" id="PF01248">
    <property type="entry name" value="Ribosomal_L7Ae"/>
    <property type="match status" value="1"/>
</dbReference>
<dbReference type="AlphaFoldDB" id="A0A7K4HSM9"/>
<evidence type="ECO:0000256" key="9">
    <source>
        <dbReference type="HAMAP-Rule" id="MF_00326"/>
    </source>
</evidence>
<dbReference type="GO" id="GO:0006412">
    <property type="term" value="P:translation"/>
    <property type="evidence" value="ECO:0007669"/>
    <property type="project" value="UniProtKB-UniRule"/>
</dbReference>
<reference evidence="11 12" key="1">
    <citation type="submission" date="2020-06" db="EMBL/GenBank/DDBJ databases">
        <title>Methanofollis fontis sp. nov., a methanogen isolated from marine sediments near a cold seep at Four-Way Closure Ridge offshore southwestern Taiwan.</title>
        <authorList>
            <person name="Chen S.-C."/>
            <person name="Teng N.-H."/>
            <person name="Lin Y.-S."/>
            <person name="Lai M.-C."/>
            <person name="Chen H.-H."/>
            <person name="Wang C.-C."/>
        </authorList>
    </citation>
    <scope>NUCLEOTIDE SEQUENCE [LARGE SCALE GENOMIC DNA]</scope>
    <source>
        <strain evidence="11 12">DSM 2702</strain>
    </source>
</reference>
<dbReference type="InterPro" id="IPR050257">
    <property type="entry name" value="eL8/uL1-like"/>
</dbReference>
<evidence type="ECO:0000313" key="12">
    <source>
        <dbReference type="Proteomes" id="UP000570823"/>
    </source>
</evidence>
<protein>
    <recommendedName>
        <fullName evidence="9">Large ribosomal subunit protein eL8</fullName>
    </recommendedName>
</protein>
<dbReference type="HAMAP" id="MF_00326">
    <property type="entry name" value="Ribosomal_eL8"/>
    <property type="match status" value="1"/>
</dbReference>
<comment type="similarity">
    <text evidence="2 9">Belongs to the eukaryotic ribosomal protein eL8 family.</text>
</comment>
<dbReference type="EMBL" id="JABXWR010000001">
    <property type="protein sequence ID" value="NVO67890.1"/>
    <property type="molecule type" value="Genomic_DNA"/>
</dbReference>
<feature type="domain" description="Ribosomal protein eL8/eL30/eS12/Gadd45" evidence="10">
    <location>
        <begin position="18"/>
        <end position="109"/>
    </location>
</feature>
<dbReference type="InterPro" id="IPR022481">
    <property type="entry name" value="Ribosomal_eL8_arc"/>
</dbReference>
<dbReference type="InterPro" id="IPR029064">
    <property type="entry name" value="Ribosomal_eL30-like_sf"/>
</dbReference>
<evidence type="ECO:0000256" key="8">
    <source>
        <dbReference type="ARBA" id="ARBA00023274"/>
    </source>
</evidence>
<dbReference type="FunFam" id="3.30.1330.30:FF:000020">
    <property type="entry name" value="50S ribosomal protein L7Ae"/>
    <property type="match status" value="1"/>
</dbReference>
<comment type="function">
    <text evidence="9">Multifunctional RNA-binding protein that recognizes the K-turn motif in ribosomal RNA, the RNA component of RNase P, box H/ACA, box C/D and box C'/D' sRNAs.</text>
</comment>
<keyword evidence="5 9" id="KW-0699">rRNA-binding</keyword>